<dbReference type="Pfam" id="PF13434">
    <property type="entry name" value="Lys_Orn_oxgnase"/>
    <property type="match status" value="1"/>
</dbReference>
<dbReference type="SUPFAM" id="SSF51905">
    <property type="entry name" value="FAD/NAD(P)-binding domain"/>
    <property type="match status" value="1"/>
</dbReference>
<evidence type="ECO:0000256" key="4">
    <source>
        <dbReference type="ARBA" id="ARBA00013076"/>
    </source>
</evidence>
<sequence>MLDLLGVGIGPFNLGLAAMLTKTPEVEALFLEQKPRFAWHPGLLIEGTTLQVPFFADVVTMADPTSPYSFLNYLKEHNRLYHFYFLERFHIPRREYNHYCEWVANRLDNCRFGQKVVDVQWVAEDPESHYRVEAIDPNTGETQVYRTRHLALGVGSVPHIHERFSGLPPEDVFHSARFLDRLERCRKARSITVIGSGQSAAEVFYTLLQEQEDHGYQLDWFTRSAGFFPMEYSKLGLEHFSPDYTRHFHSLPQEKRDEKLRNQDLLYKGISAGTIADIYDLIYERTVGARELPVRLLSHTELREIRPTTNAEGTSTYRLHCLHRDTGEAFDHESDVVILATGYRHPIPSFVTGLHSLIRWDEAGRYVVGPDYRLALTQEAGNDIFIQNGELHTHGVGAPDLGLGAHRNSVIINTLTGREVYPVSDRNVFQQFGVTETPIAHKIPVKG</sequence>
<name>A0A235B2L7_9BACL</name>
<proteinExistence type="inferred from homology"/>
<dbReference type="AlphaFoldDB" id="A0A235B2L7"/>
<evidence type="ECO:0000256" key="2">
    <source>
        <dbReference type="ARBA" id="ARBA00004924"/>
    </source>
</evidence>
<evidence type="ECO:0000256" key="13">
    <source>
        <dbReference type="ARBA" id="ARBA00032738"/>
    </source>
</evidence>
<evidence type="ECO:0000256" key="5">
    <source>
        <dbReference type="ARBA" id="ARBA00016406"/>
    </source>
</evidence>
<evidence type="ECO:0000256" key="6">
    <source>
        <dbReference type="ARBA" id="ARBA00022630"/>
    </source>
</evidence>
<dbReference type="EMBL" id="NOWF01000012">
    <property type="protein sequence ID" value="OYD06492.1"/>
    <property type="molecule type" value="Genomic_DNA"/>
</dbReference>
<evidence type="ECO:0000256" key="3">
    <source>
        <dbReference type="ARBA" id="ARBA00007588"/>
    </source>
</evidence>
<comment type="cofactor">
    <cofactor evidence="1">
        <name>FAD</name>
        <dbReference type="ChEBI" id="CHEBI:57692"/>
    </cofactor>
</comment>
<evidence type="ECO:0000256" key="14">
    <source>
        <dbReference type="ARBA" id="ARBA00048407"/>
    </source>
</evidence>
<evidence type="ECO:0000256" key="9">
    <source>
        <dbReference type="ARBA" id="ARBA00023002"/>
    </source>
</evidence>
<comment type="catalytic activity">
    <reaction evidence="14">
        <text>L-lysine + NADPH + O2 = N(6)-hydroxy-L-lysine + NADP(+) + H2O</text>
        <dbReference type="Rhea" id="RHEA:23228"/>
        <dbReference type="ChEBI" id="CHEBI:15377"/>
        <dbReference type="ChEBI" id="CHEBI:15379"/>
        <dbReference type="ChEBI" id="CHEBI:32551"/>
        <dbReference type="ChEBI" id="CHEBI:57783"/>
        <dbReference type="ChEBI" id="CHEBI:57820"/>
        <dbReference type="ChEBI" id="CHEBI:58349"/>
        <dbReference type="EC" id="1.14.13.59"/>
    </reaction>
</comment>
<keyword evidence="7" id="KW-0274">FAD</keyword>
<reference evidence="15 16" key="1">
    <citation type="submission" date="2017-07" db="EMBL/GenBank/DDBJ databases">
        <title>The genome sequence of Paludifilum halophilum highlights mechanisms for microbial adaptation to high salt environemnts.</title>
        <authorList>
            <person name="Belbahri L."/>
        </authorList>
    </citation>
    <scope>NUCLEOTIDE SEQUENCE [LARGE SCALE GENOMIC DNA]</scope>
    <source>
        <strain evidence="15 16">DSM 102817</strain>
    </source>
</reference>
<comment type="similarity">
    <text evidence="3">Belongs to the lysine N(6)-hydroxylase/L-ornithine N(5)-oxygenase family.</text>
</comment>
<evidence type="ECO:0000313" key="16">
    <source>
        <dbReference type="Proteomes" id="UP000215459"/>
    </source>
</evidence>
<comment type="caution">
    <text evidence="15">The sequence shown here is derived from an EMBL/GenBank/DDBJ whole genome shotgun (WGS) entry which is preliminary data.</text>
</comment>
<evidence type="ECO:0000313" key="15">
    <source>
        <dbReference type="EMBL" id="OYD06492.1"/>
    </source>
</evidence>
<evidence type="ECO:0000256" key="1">
    <source>
        <dbReference type="ARBA" id="ARBA00001974"/>
    </source>
</evidence>
<keyword evidence="9" id="KW-0560">Oxidoreductase</keyword>
<dbReference type="Gene3D" id="3.50.50.60">
    <property type="entry name" value="FAD/NAD(P)-binding domain"/>
    <property type="match status" value="1"/>
</dbReference>
<dbReference type="GO" id="GO:0047091">
    <property type="term" value="F:L-lysine 6-monooxygenase (NADPH) activity"/>
    <property type="evidence" value="ECO:0007669"/>
    <property type="project" value="UniProtKB-EC"/>
</dbReference>
<evidence type="ECO:0000256" key="11">
    <source>
        <dbReference type="ARBA" id="ARBA00031158"/>
    </source>
</evidence>
<evidence type="ECO:0000256" key="7">
    <source>
        <dbReference type="ARBA" id="ARBA00022827"/>
    </source>
</evidence>
<dbReference type="InterPro" id="IPR036188">
    <property type="entry name" value="FAD/NAD-bd_sf"/>
</dbReference>
<evidence type="ECO:0000256" key="10">
    <source>
        <dbReference type="ARBA" id="ARBA00029939"/>
    </source>
</evidence>
<dbReference type="PANTHER" id="PTHR42802:SF1">
    <property type="entry name" value="L-ORNITHINE N(5)-MONOOXYGENASE"/>
    <property type="match status" value="1"/>
</dbReference>
<keyword evidence="16" id="KW-1185">Reference proteome</keyword>
<dbReference type="PANTHER" id="PTHR42802">
    <property type="entry name" value="MONOOXYGENASE"/>
    <property type="match status" value="1"/>
</dbReference>
<dbReference type="InterPro" id="IPR025700">
    <property type="entry name" value="Lys/Orn_oxygenase"/>
</dbReference>
<dbReference type="EC" id="1.14.13.59" evidence="4"/>
<dbReference type="OrthoDB" id="7527071at2"/>
<organism evidence="15 16">
    <name type="scientific">Paludifilum halophilum</name>
    <dbReference type="NCBI Taxonomy" id="1642702"/>
    <lineage>
        <taxon>Bacteria</taxon>
        <taxon>Bacillati</taxon>
        <taxon>Bacillota</taxon>
        <taxon>Bacilli</taxon>
        <taxon>Bacillales</taxon>
        <taxon>Thermoactinomycetaceae</taxon>
        <taxon>Paludifilum</taxon>
    </lineage>
</organism>
<comment type="pathway">
    <text evidence="2">Siderophore biosynthesis.</text>
</comment>
<keyword evidence="6" id="KW-0285">Flavoprotein</keyword>
<gene>
    <name evidence="15" type="ORF">CHM34_16400</name>
</gene>
<keyword evidence="8" id="KW-0521">NADP</keyword>
<dbReference type="Proteomes" id="UP000215459">
    <property type="component" value="Unassembled WGS sequence"/>
</dbReference>
<protein>
    <recommendedName>
        <fullName evidence="5">L-lysine N6-monooxygenase MbtG</fullName>
        <ecNumber evidence="4">1.14.13.59</ecNumber>
    </recommendedName>
    <alternativeName>
        <fullName evidence="13">Lysine 6-N-hydroxylase</fullName>
    </alternativeName>
    <alternativeName>
        <fullName evidence="12">Lysine N6-hydroxylase</fullName>
    </alternativeName>
    <alternativeName>
        <fullName evidence="10">Lysine-N-oxygenase</fullName>
    </alternativeName>
    <alternativeName>
        <fullName evidence="11">Mycobactin synthase protein G</fullName>
    </alternativeName>
</protein>
<accession>A0A235B2L7</accession>
<keyword evidence="15" id="KW-0503">Monooxygenase</keyword>
<evidence type="ECO:0000256" key="8">
    <source>
        <dbReference type="ARBA" id="ARBA00022857"/>
    </source>
</evidence>
<evidence type="ECO:0000256" key="12">
    <source>
        <dbReference type="ARBA" id="ARBA00032493"/>
    </source>
</evidence>